<reference evidence="11" key="1">
    <citation type="journal article" date="2014" name="Int. J. Syst. Evol. Microbiol.">
        <title>Complete genome sequence of Corynebacterium casei LMG S-19264T (=DSM 44701T), isolated from a smear-ripened cheese.</title>
        <authorList>
            <consortium name="US DOE Joint Genome Institute (JGI-PGF)"/>
            <person name="Walter F."/>
            <person name="Albersmeier A."/>
            <person name="Kalinowski J."/>
            <person name="Ruckert C."/>
        </authorList>
    </citation>
    <scope>NUCLEOTIDE SEQUENCE</scope>
    <source>
        <strain evidence="11">VKM B-2555</strain>
    </source>
</reference>
<keyword evidence="12" id="KW-1185">Reference proteome</keyword>
<feature type="transmembrane region" description="Helical" evidence="10">
    <location>
        <begin position="33"/>
        <end position="50"/>
    </location>
</feature>
<proteinExistence type="inferred from homology"/>
<dbReference type="EMBL" id="BSFK01000016">
    <property type="protein sequence ID" value="GLK77898.1"/>
    <property type="molecule type" value="Genomic_DNA"/>
</dbReference>
<feature type="transmembrane region" description="Helical" evidence="10">
    <location>
        <begin position="57"/>
        <end position="79"/>
    </location>
</feature>
<evidence type="ECO:0000256" key="1">
    <source>
        <dbReference type="ARBA" id="ARBA00004651"/>
    </source>
</evidence>
<keyword evidence="3" id="KW-1003">Cell membrane</keyword>
<dbReference type="GO" id="GO:0005886">
    <property type="term" value="C:plasma membrane"/>
    <property type="evidence" value="ECO:0007669"/>
    <property type="project" value="UniProtKB-SubCell"/>
</dbReference>
<feature type="transmembrane region" description="Helical" evidence="10">
    <location>
        <begin position="85"/>
        <end position="103"/>
    </location>
</feature>
<dbReference type="RefSeq" id="WP_271205729.1">
    <property type="nucleotide sequence ID" value="NZ_BSFK01000016.1"/>
</dbReference>
<evidence type="ECO:0000256" key="5">
    <source>
        <dbReference type="ARBA" id="ARBA00022989"/>
    </source>
</evidence>
<reference evidence="11" key="2">
    <citation type="submission" date="2023-01" db="EMBL/GenBank/DDBJ databases">
        <authorList>
            <person name="Sun Q."/>
            <person name="Evtushenko L."/>
        </authorList>
    </citation>
    <scope>NUCLEOTIDE SEQUENCE</scope>
    <source>
        <strain evidence="11">VKM B-2555</strain>
    </source>
</reference>
<evidence type="ECO:0000313" key="12">
    <source>
        <dbReference type="Proteomes" id="UP001143364"/>
    </source>
</evidence>
<dbReference type="Proteomes" id="UP001143364">
    <property type="component" value="Unassembled WGS sequence"/>
</dbReference>
<dbReference type="GO" id="GO:1990961">
    <property type="term" value="P:xenobiotic detoxification by transmembrane export across the plasma membrane"/>
    <property type="evidence" value="ECO:0007669"/>
    <property type="project" value="UniProtKB-ARBA"/>
</dbReference>
<keyword evidence="6 10" id="KW-0472">Membrane</keyword>
<dbReference type="AlphaFoldDB" id="A0A9W6JKJ7"/>
<gene>
    <name evidence="11" type="ORF">GCM10008171_31520</name>
</gene>
<keyword evidence="4 9" id="KW-0812">Transmembrane</keyword>
<dbReference type="Gene3D" id="1.10.3730.20">
    <property type="match status" value="1"/>
</dbReference>
<keyword evidence="2" id="KW-0813">Transport</keyword>
<comment type="similarity">
    <text evidence="7">Belongs to the drug/metabolite transporter (DMT) superfamily. Small multidrug resistance (SMR) (TC 2.A.7.1) family. Gdx/SugE subfamily.</text>
</comment>
<dbReference type="InterPro" id="IPR037185">
    <property type="entry name" value="EmrE-like"/>
</dbReference>
<dbReference type="PANTHER" id="PTHR30561">
    <property type="entry name" value="SMR FAMILY PROTON-DEPENDENT DRUG EFFLUX TRANSPORTER SUGE"/>
    <property type="match status" value="1"/>
</dbReference>
<sequence length="104" mass="10635">MGWTYLLLAGLTEIVWATSLKYSEGFTKLGPTVVTAVALACSLTLLGLALKTLPIGLGYAVWTGIGAAGATIVGMILFGDPVEPLRLACIGLIVAGVLGLKFVA</sequence>
<dbReference type="Pfam" id="PF00893">
    <property type="entry name" value="Multi_Drug_Res"/>
    <property type="match status" value="1"/>
</dbReference>
<evidence type="ECO:0000256" key="8">
    <source>
        <dbReference type="ARBA" id="ARBA00039168"/>
    </source>
</evidence>
<accession>A0A9W6JKJ7</accession>
<dbReference type="InterPro" id="IPR000390">
    <property type="entry name" value="Small_drug/metabolite_transptr"/>
</dbReference>
<evidence type="ECO:0000256" key="2">
    <source>
        <dbReference type="ARBA" id="ARBA00022448"/>
    </source>
</evidence>
<evidence type="ECO:0000256" key="4">
    <source>
        <dbReference type="ARBA" id="ARBA00022692"/>
    </source>
</evidence>
<protein>
    <recommendedName>
        <fullName evidence="8">Guanidinium exporter</fullName>
    </recommendedName>
</protein>
<organism evidence="11 12">
    <name type="scientific">Methylopila jiangsuensis</name>
    <dbReference type="NCBI Taxonomy" id="586230"/>
    <lineage>
        <taxon>Bacteria</taxon>
        <taxon>Pseudomonadati</taxon>
        <taxon>Pseudomonadota</taxon>
        <taxon>Alphaproteobacteria</taxon>
        <taxon>Hyphomicrobiales</taxon>
        <taxon>Methylopilaceae</taxon>
        <taxon>Methylopila</taxon>
    </lineage>
</organism>
<evidence type="ECO:0000256" key="6">
    <source>
        <dbReference type="ARBA" id="ARBA00023136"/>
    </source>
</evidence>
<name>A0A9W6JKJ7_9HYPH</name>
<comment type="subcellular location">
    <subcellularLocation>
        <location evidence="1 9">Cell membrane</location>
        <topology evidence="1 9">Multi-pass membrane protein</topology>
    </subcellularLocation>
</comment>
<evidence type="ECO:0000256" key="3">
    <source>
        <dbReference type="ARBA" id="ARBA00022475"/>
    </source>
</evidence>
<dbReference type="FunFam" id="1.10.3730.20:FF:000001">
    <property type="entry name" value="Quaternary ammonium compound resistance transporter SugE"/>
    <property type="match status" value="1"/>
</dbReference>
<dbReference type="PANTHER" id="PTHR30561:SF0">
    <property type="entry name" value="GUANIDINIUM EXPORTER"/>
    <property type="match status" value="1"/>
</dbReference>
<evidence type="ECO:0000256" key="10">
    <source>
        <dbReference type="SAM" id="Phobius"/>
    </source>
</evidence>
<dbReference type="GO" id="GO:0022857">
    <property type="term" value="F:transmembrane transporter activity"/>
    <property type="evidence" value="ECO:0007669"/>
    <property type="project" value="InterPro"/>
</dbReference>
<evidence type="ECO:0000256" key="9">
    <source>
        <dbReference type="RuleBase" id="RU003942"/>
    </source>
</evidence>
<keyword evidence="5 10" id="KW-1133">Transmembrane helix</keyword>
<evidence type="ECO:0000256" key="7">
    <source>
        <dbReference type="ARBA" id="ARBA00038151"/>
    </source>
</evidence>
<dbReference type="InterPro" id="IPR045324">
    <property type="entry name" value="Small_multidrug_res"/>
</dbReference>
<dbReference type="SUPFAM" id="SSF103481">
    <property type="entry name" value="Multidrug resistance efflux transporter EmrE"/>
    <property type="match status" value="1"/>
</dbReference>
<comment type="caution">
    <text evidence="11">The sequence shown here is derived from an EMBL/GenBank/DDBJ whole genome shotgun (WGS) entry which is preliminary data.</text>
</comment>
<evidence type="ECO:0000313" key="11">
    <source>
        <dbReference type="EMBL" id="GLK77898.1"/>
    </source>
</evidence>